<dbReference type="OrthoDB" id="6281784at2759"/>
<keyword evidence="4 10" id="KW-1133">Transmembrane helix</keyword>
<dbReference type="AlphaFoldDB" id="A0A9Q1CHQ7"/>
<reference evidence="12" key="1">
    <citation type="submission" date="2021-10" db="EMBL/GenBank/DDBJ databases">
        <title>Tropical sea cucumber genome reveals ecological adaptation and Cuvierian tubules defense mechanism.</title>
        <authorList>
            <person name="Chen T."/>
        </authorList>
    </citation>
    <scope>NUCLEOTIDE SEQUENCE</scope>
    <source>
        <strain evidence="12">Nanhai2018</strain>
        <tissue evidence="12">Muscle</tissue>
    </source>
</reference>
<dbReference type="InterPro" id="IPR017452">
    <property type="entry name" value="GPCR_Rhodpsn_7TM"/>
</dbReference>
<evidence type="ECO:0000313" key="12">
    <source>
        <dbReference type="EMBL" id="KAJ8045145.1"/>
    </source>
</evidence>
<keyword evidence="7 9" id="KW-0675">Receptor</keyword>
<feature type="transmembrane region" description="Helical" evidence="10">
    <location>
        <begin position="81"/>
        <end position="100"/>
    </location>
</feature>
<dbReference type="PROSITE" id="PS00237">
    <property type="entry name" value="G_PROTEIN_RECEP_F1_1"/>
    <property type="match status" value="1"/>
</dbReference>
<dbReference type="PANTHER" id="PTHR24249">
    <property type="entry name" value="HISTAMINE RECEPTOR-RELATED G-PROTEIN COUPLED RECEPTOR"/>
    <property type="match status" value="1"/>
</dbReference>
<dbReference type="GO" id="GO:0005886">
    <property type="term" value="C:plasma membrane"/>
    <property type="evidence" value="ECO:0007669"/>
    <property type="project" value="UniProtKB-SubCell"/>
</dbReference>
<feature type="domain" description="G-protein coupled receptors family 1 profile" evidence="11">
    <location>
        <begin position="61"/>
        <end position="330"/>
    </location>
</feature>
<evidence type="ECO:0000256" key="2">
    <source>
        <dbReference type="ARBA" id="ARBA00022475"/>
    </source>
</evidence>
<evidence type="ECO:0000256" key="3">
    <source>
        <dbReference type="ARBA" id="ARBA00022692"/>
    </source>
</evidence>
<dbReference type="Pfam" id="PF00001">
    <property type="entry name" value="7tm_1"/>
    <property type="match status" value="1"/>
</dbReference>
<dbReference type="SUPFAM" id="SSF81321">
    <property type="entry name" value="Family A G protein-coupled receptor-like"/>
    <property type="match status" value="1"/>
</dbReference>
<keyword evidence="3 9" id="KW-0812">Transmembrane</keyword>
<evidence type="ECO:0000313" key="13">
    <source>
        <dbReference type="Proteomes" id="UP001152320"/>
    </source>
</evidence>
<organism evidence="12 13">
    <name type="scientific">Holothuria leucospilota</name>
    <name type="common">Black long sea cucumber</name>
    <name type="synonym">Mertensiothuria leucospilota</name>
    <dbReference type="NCBI Taxonomy" id="206669"/>
    <lineage>
        <taxon>Eukaryota</taxon>
        <taxon>Metazoa</taxon>
        <taxon>Echinodermata</taxon>
        <taxon>Eleutherozoa</taxon>
        <taxon>Echinozoa</taxon>
        <taxon>Holothuroidea</taxon>
        <taxon>Aspidochirotacea</taxon>
        <taxon>Aspidochirotida</taxon>
        <taxon>Holothuriidae</taxon>
        <taxon>Holothuria</taxon>
    </lineage>
</organism>
<proteinExistence type="inferred from homology"/>
<comment type="caution">
    <text evidence="12">The sequence shown here is derived from an EMBL/GenBank/DDBJ whole genome shotgun (WGS) entry which is preliminary data.</text>
</comment>
<dbReference type="PANTHER" id="PTHR24249:SF411">
    <property type="entry name" value="G-PROTEIN COUPLED RECEPTORS FAMILY 1 PROFILE DOMAIN-CONTAINING PROTEIN"/>
    <property type="match status" value="1"/>
</dbReference>
<dbReference type="CDD" id="cd00637">
    <property type="entry name" value="7tm_classA_rhodopsin-like"/>
    <property type="match status" value="1"/>
</dbReference>
<feature type="transmembrane region" description="Helical" evidence="10">
    <location>
        <begin position="162"/>
        <end position="181"/>
    </location>
</feature>
<keyword evidence="13" id="KW-1185">Reference proteome</keyword>
<feature type="transmembrane region" description="Helical" evidence="10">
    <location>
        <begin position="203"/>
        <end position="227"/>
    </location>
</feature>
<name>A0A9Q1CHQ7_HOLLE</name>
<keyword evidence="5 9" id="KW-0297">G-protein coupled receptor</keyword>
<evidence type="ECO:0000256" key="5">
    <source>
        <dbReference type="ARBA" id="ARBA00023040"/>
    </source>
</evidence>
<evidence type="ECO:0000256" key="8">
    <source>
        <dbReference type="ARBA" id="ARBA00023224"/>
    </source>
</evidence>
<feature type="transmembrane region" description="Helical" evidence="10">
    <location>
        <begin position="120"/>
        <end position="141"/>
    </location>
</feature>
<gene>
    <name evidence="12" type="ORF">HOLleu_08088</name>
</gene>
<comment type="subcellular location">
    <subcellularLocation>
        <location evidence="1">Cell membrane</location>
        <topology evidence="1">Multi-pass membrane protein</topology>
    </subcellularLocation>
</comment>
<keyword evidence="2" id="KW-1003">Cell membrane</keyword>
<dbReference type="EMBL" id="JAIZAY010000003">
    <property type="protein sequence ID" value="KAJ8045145.1"/>
    <property type="molecule type" value="Genomic_DNA"/>
</dbReference>
<evidence type="ECO:0000256" key="10">
    <source>
        <dbReference type="SAM" id="Phobius"/>
    </source>
</evidence>
<dbReference type="GO" id="GO:0004930">
    <property type="term" value="F:G protein-coupled receptor activity"/>
    <property type="evidence" value="ECO:0007669"/>
    <property type="project" value="UniProtKB-KW"/>
</dbReference>
<accession>A0A9Q1CHQ7</accession>
<comment type="similarity">
    <text evidence="9">Belongs to the G-protein coupled receptor 1 family.</text>
</comment>
<dbReference type="Proteomes" id="UP001152320">
    <property type="component" value="Chromosome 3"/>
</dbReference>
<evidence type="ECO:0000256" key="9">
    <source>
        <dbReference type="RuleBase" id="RU000688"/>
    </source>
</evidence>
<evidence type="ECO:0000256" key="6">
    <source>
        <dbReference type="ARBA" id="ARBA00023136"/>
    </source>
</evidence>
<feature type="transmembrane region" description="Helical" evidence="10">
    <location>
        <begin position="49"/>
        <end position="69"/>
    </location>
</feature>
<evidence type="ECO:0000259" key="11">
    <source>
        <dbReference type="PROSITE" id="PS50262"/>
    </source>
</evidence>
<feature type="transmembrane region" description="Helical" evidence="10">
    <location>
        <begin position="313"/>
        <end position="333"/>
    </location>
</feature>
<dbReference type="InterPro" id="IPR050569">
    <property type="entry name" value="TAAR"/>
</dbReference>
<dbReference type="Gene3D" id="1.20.1070.10">
    <property type="entry name" value="Rhodopsin 7-helix transmembrane proteins"/>
    <property type="match status" value="1"/>
</dbReference>
<dbReference type="PRINTS" id="PR00237">
    <property type="entry name" value="GPCRRHODOPSN"/>
</dbReference>
<evidence type="ECO:0000256" key="4">
    <source>
        <dbReference type="ARBA" id="ARBA00022989"/>
    </source>
</evidence>
<dbReference type="PROSITE" id="PS50262">
    <property type="entry name" value="G_PROTEIN_RECEP_F1_2"/>
    <property type="match status" value="1"/>
</dbReference>
<evidence type="ECO:0000256" key="1">
    <source>
        <dbReference type="ARBA" id="ARBA00004651"/>
    </source>
</evidence>
<dbReference type="InterPro" id="IPR000276">
    <property type="entry name" value="GPCR_Rhodpsn"/>
</dbReference>
<evidence type="ECO:0000256" key="7">
    <source>
        <dbReference type="ARBA" id="ARBA00023170"/>
    </source>
</evidence>
<feature type="transmembrane region" description="Helical" evidence="10">
    <location>
        <begin position="275"/>
        <end position="293"/>
    </location>
</feature>
<keyword evidence="8 9" id="KW-0807">Transducer</keyword>
<protein>
    <submittedName>
        <fullName evidence="12">Trace amine-associated receptor 7b</fullName>
    </submittedName>
</protein>
<keyword evidence="6 10" id="KW-0472">Membrane</keyword>
<sequence length="350" mass="39738">MIYKEEASFEKKAIFSSWQKMSLEMTTIDLLNTYNDDSWTGAARIFRSLATNTVGLLAVTLNTLSLVVLRKLPLCFTETTDLIISMLVVMDFCTGVYILAIENISLWTSIPDTWDHYCKVAYPTMAITQLGSTMVVVILSIDRFILVTKPLRYPAIVTKTKLKIAFLLFMIAPAFVAYYVSDSYFEIQTRYCRLLLSSEKRPFLVVVMLILSSAILATVVTNLRILIVSFKIKARTAPAIENEERRNGRTTSTSSFRSTVARGGAELARALEVKALRTVLVLTLAQGIAWLPFFVRVIHNFVTLEKSTKVFEFMAYFMGYSSCWLDPIFYILLNPYFRKGVKGILRERST</sequence>